<accession>A0A9D9GXV1</accession>
<feature type="non-terminal residue" evidence="1">
    <location>
        <position position="815"/>
    </location>
</feature>
<comment type="caution">
    <text evidence="1">The sequence shown here is derived from an EMBL/GenBank/DDBJ whole genome shotgun (WGS) entry which is preliminary data.</text>
</comment>
<reference evidence="1" key="1">
    <citation type="submission" date="2020-10" db="EMBL/GenBank/DDBJ databases">
        <authorList>
            <person name="Gilroy R."/>
        </authorList>
    </citation>
    <scope>NUCLEOTIDE SEQUENCE</scope>
    <source>
        <strain evidence="1">11159</strain>
    </source>
</reference>
<dbReference type="Proteomes" id="UP000823613">
    <property type="component" value="Unassembled WGS sequence"/>
</dbReference>
<dbReference type="InterPro" id="IPR013378">
    <property type="entry name" value="InlB-like_B-rpt"/>
</dbReference>
<dbReference type="EMBL" id="JADIMY010000134">
    <property type="protein sequence ID" value="MBO8428287.1"/>
    <property type="molecule type" value="Genomic_DNA"/>
</dbReference>
<dbReference type="AlphaFoldDB" id="A0A9D9GXV1"/>
<protein>
    <submittedName>
        <fullName evidence="1">InlB B-repeat-containing protein</fullName>
    </submittedName>
</protein>
<organism evidence="1 2">
    <name type="scientific">Candidatus Onthovivens merdipullorum</name>
    <dbReference type="NCBI Taxonomy" id="2840889"/>
    <lineage>
        <taxon>Bacteria</taxon>
        <taxon>Bacillati</taxon>
        <taxon>Bacillota</taxon>
        <taxon>Bacilli</taxon>
        <taxon>Bacillales</taxon>
        <taxon>Candidatus Onthovivens</taxon>
    </lineage>
</organism>
<dbReference type="Pfam" id="PF09479">
    <property type="entry name" value="Flg_new"/>
    <property type="match status" value="1"/>
</dbReference>
<evidence type="ECO:0000313" key="2">
    <source>
        <dbReference type="Proteomes" id="UP000823613"/>
    </source>
</evidence>
<proteinExistence type="predicted"/>
<name>A0A9D9GXV1_9BACL</name>
<gene>
    <name evidence="1" type="ORF">IAC58_07075</name>
</gene>
<reference evidence="1" key="2">
    <citation type="journal article" date="2021" name="PeerJ">
        <title>Extensive microbial diversity within the chicken gut microbiome revealed by metagenomics and culture.</title>
        <authorList>
            <person name="Gilroy R."/>
            <person name="Ravi A."/>
            <person name="Getino M."/>
            <person name="Pursley I."/>
            <person name="Horton D.L."/>
            <person name="Alikhan N.F."/>
            <person name="Baker D."/>
            <person name="Gharbi K."/>
            <person name="Hall N."/>
            <person name="Watson M."/>
            <person name="Adriaenssens E.M."/>
            <person name="Foster-Nyarko E."/>
            <person name="Jarju S."/>
            <person name="Secka A."/>
            <person name="Antonio M."/>
            <person name="Oren A."/>
            <person name="Chaudhuri R.R."/>
            <person name="La Ragione R."/>
            <person name="Hildebrand F."/>
            <person name="Pallen M.J."/>
        </authorList>
    </citation>
    <scope>NUCLEOTIDE SEQUENCE</scope>
    <source>
        <strain evidence="1">11159</strain>
    </source>
</reference>
<evidence type="ECO:0000313" key="1">
    <source>
        <dbReference type="EMBL" id="MBO8428287.1"/>
    </source>
</evidence>
<sequence length="815" mass="93480">MAIVLERVFINPKIQSVEAFQGWAKPDTIPIRPVAFPFTISTGTSKGATIEVKKNEDISGKYWQIWFNGTQILYSRNIDFIFTQTNGIDPQDPDLINNSKVRLTFQTDSFSLTRDYFIHTAETSGEMPINSLVETSWNMVLTFVPFIPVLFYVDGELAQVQQLDYSGGDAEWQGELPTKQGYVFKGWDKNLIGINTPTRINAVFEEIPNPNLKLNNVKFTYDEDNSFPLTEELTLPITLNNWRIEQIACKHTGNEYNITFIDNTNNVRSNVILNVKNGYYFTELVLGELHITEIENGTPITITTLTNDFSLTFTQGRTNTITFNDYNDTKLESKTAKTGTTPAYTGSTPTRQGYTFSGWNPAIAEARFNDATYTATYTRSSYKVSFYDENGTTLLEEKWVNIGDTPEFTGVYPTKVGKHFARRNPTLTAVSNADQRYVAVYEINTYTIRFLDANGSPIQTETITHGTTPVFKGTTPTKPANVFIGWKPTPYPADKDQDYNPIFESKYFEINLYQNKAEINRVDKTNYLVSVGTLNGYLREESSLIEPKIIIEYEEVPNFNYVYIAKFNRYYFVQEITSVRTRLFRITLKCDVLMSYKDKILNLNCYIARNEYEFNLDIQDELLPFEYQKDVLYGFIETGTKFTNYTIAINTIYSGASQPIENTDYESPFVEQLESVQLGNTYFRRMGLLNNKNTPLSQLTSLSNALIKDDTLASYIVNIIVFPFEETYLTDSTRARINKILLKDDTSSVELGTNAILYPENNVLNPVIVPNITFNRHHNNFLDFEPYSKYEMYVPFYGWLELPSYELFRNGNKVN</sequence>